<dbReference type="InterPro" id="IPR002110">
    <property type="entry name" value="Ankyrin_rpt"/>
</dbReference>
<sequence>MGFEDLFSVTSSERRVHLMRKENVLEKQRIAKHHSEDSNVIEKAIKRLFAGVEIGRTSDIVDSLDLGANVNSVNDNNETPLVVAAKSRNYTIIDLLLTRGAAP</sequence>
<dbReference type="PROSITE" id="PS50088">
    <property type="entry name" value="ANK_REPEAT"/>
    <property type="match status" value="1"/>
</dbReference>
<evidence type="ECO:0000256" key="1">
    <source>
        <dbReference type="PROSITE-ProRule" id="PRU00023"/>
    </source>
</evidence>
<comment type="caution">
    <text evidence="2">The sequence shown here is derived from an EMBL/GenBank/DDBJ whole genome shotgun (WGS) entry which is preliminary data.</text>
</comment>
<dbReference type="OrthoDB" id="6140651at2759"/>
<dbReference type="InterPro" id="IPR036770">
    <property type="entry name" value="Ankyrin_rpt-contain_sf"/>
</dbReference>
<feature type="repeat" description="ANK" evidence="1">
    <location>
        <begin position="76"/>
        <end position="103"/>
    </location>
</feature>
<dbReference type="Proteomes" id="UP000271974">
    <property type="component" value="Unassembled WGS sequence"/>
</dbReference>
<feature type="non-terminal residue" evidence="2">
    <location>
        <position position="103"/>
    </location>
</feature>
<keyword evidence="3" id="KW-1185">Reference proteome</keyword>
<dbReference type="AlphaFoldDB" id="A0A433TYH1"/>
<evidence type="ECO:0000313" key="2">
    <source>
        <dbReference type="EMBL" id="RUS86602.1"/>
    </source>
</evidence>
<evidence type="ECO:0000313" key="3">
    <source>
        <dbReference type="Proteomes" id="UP000271974"/>
    </source>
</evidence>
<accession>A0A433TYH1</accession>
<dbReference type="Pfam" id="PF00023">
    <property type="entry name" value="Ank"/>
    <property type="match status" value="1"/>
</dbReference>
<dbReference type="Gene3D" id="1.25.40.20">
    <property type="entry name" value="Ankyrin repeat-containing domain"/>
    <property type="match status" value="1"/>
</dbReference>
<proteinExistence type="predicted"/>
<keyword evidence="1" id="KW-0040">ANK repeat</keyword>
<dbReference type="PROSITE" id="PS50297">
    <property type="entry name" value="ANK_REP_REGION"/>
    <property type="match status" value="1"/>
</dbReference>
<organism evidence="2 3">
    <name type="scientific">Elysia chlorotica</name>
    <name type="common">Eastern emerald elysia</name>
    <name type="synonym">Sea slug</name>
    <dbReference type="NCBI Taxonomy" id="188477"/>
    <lineage>
        <taxon>Eukaryota</taxon>
        <taxon>Metazoa</taxon>
        <taxon>Spiralia</taxon>
        <taxon>Lophotrochozoa</taxon>
        <taxon>Mollusca</taxon>
        <taxon>Gastropoda</taxon>
        <taxon>Heterobranchia</taxon>
        <taxon>Euthyneura</taxon>
        <taxon>Panpulmonata</taxon>
        <taxon>Sacoglossa</taxon>
        <taxon>Placobranchoidea</taxon>
        <taxon>Plakobranchidae</taxon>
        <taxon>Elysia</taxon>
    </lineage>
</organism>
<protein>
    <submittedName>
        <fullName evidence="2">Uncharacterized protein</fullName>
    </submittedName>
</protein>
<gene>
    <name evidence="2" type="ORF">EGW08_005618</name>
</gene>
<name>A0A433TYH1_ELYCH</name>
<dbReference type="SUPFAM" id="SSF48403">
    <property type="entry name" value="Ankyrin repeat"/>
    <property type="match status" value="1"/>
</dbReference>
<reference evidence="2 3" key="1">
    <citation type="submission" date="2019-01" db="EMBL/GenBank/DDBJ databases">
        <title>A draft genome assembly of the solar-powered sea slug Elysia chlorotica.</title>
        <authorList>
            <person name="Cai H."/>
            <person name="Li Q."/>
            <person name="Fang X."/>
            <person name="Li J."/>
            <person name="Curtis N.E."/>
            <person name="Altenburger A."/>
            <person name="Shibata T."/>
            <person name="Feng M."/>
            <person name="Maeda T."/>
            <person name="Schwartz J.A."/>
            <person name="Shigenobu S."/>
            <person name="Lundholm N."/>
            <person name="Nishiyama T."/>
            <person name="Yang H."/>
            <person name="Hasebe M."/>
            <person name="Li S."/>
            <person name="Pierce S.K."/>
            <person name="Wang J."/>
        </authorList>
    </citation>
    <scope>NUCLEOTIDE SEQUENCE [LARGE SCALE GENOMIC DNA]</scope>
    <source>
        <strain evidence="2">EC2010</strain>
        <tissue evidence="2">Whole organism of an adult</tissue>
    </source>
</reference>
<dbReference type="EMBL" id="RQTK01000133">
    <property type="protein sequence ID" value="RUS86602.1"/>
    <property type="molecule type" value="Genomic_DNA"/>
</dbReference>